<keyword evidence="1" id="KW-0378">Hydrolase</keyword>
<dbReference type="EMBL" id="JBGFSN010000004">
    <property type="protein sequence ID" value="MFH8133912.1"/>
    <property type="molecule type" value="Genomic_DNA"/>
</dbReference>
<protein>
    <submittedName>
        <fullName evidence="3">M20 aminoacylase family protein</fullName>
    </submittedName>
</protein>
<sequence length="384" mass="41881">MTLPTALIEEAIRWRQQLHRQPELGYQEHQTSEFVAQQLAAFGLQVHRGLAGTGVIATLENGPGPTIGLRADMDALPITEKGDSPWRSQRPGVMHACGHDGHTAILLAAAKQLAQTRQFSGTVHFIFQPAEENLGGARKMVEEGLFRRFPMENIYAMHNWPGLPLGTLAVNPGAMMASLDSFEITLSGKSCHAAMPESGADPMVVAAELILALQTIPSRRLSPLASAVVSVTQIQGGEAINVIPEQITLRGTVRCLQSDVRHKVRGLIEEFVTSLPRPFAVEGEIHWYPGYPVTANHAQPAEQVRDAAQKMLGSENVRWQVNPSMASEDFACMLESCPGAYFWLGADGATPSAPLHNACYDFNDALIPVAIRFWQALVENVLKR</sequence>
<accession>A0ABW7PUL3</accession>
<dbReference type="RefSeq" id="WP_397213266.1">
    <property type="nucleotide sequence ID" value="NZ_JBGFSN010000004.1"/>
</dbReference>
<dbReference type="Pfam" id="PF01546">
    <property type="entry name" value="Peptidase_M20"/>
    <property type="match status" value="1"/>
</dbReference>
<gene>
    <name evidence="3" type="ORF">ABU178_06960</name>
</gene>
<dbReference type="CDD" id="cd05666">
    <property type="entry name" value="M20_Acy1-like"/>
    <property type="match status" value="1"/>
</dbReference>
<reference evidence="3 4" key="1">
    <citation type="submission" date="2024-08" db="EMBL/GenBank/DDBJ databases">
        <title>Pantoea ronii - a newly identified human opportunistic pathogen.</title>
        <authorList>
            <person name="Keidar-Friedman D."/>
            <person name="Sorek N."/>
            <person name="Leshin-Carmel D."/>
            <person name="Tsur A."/>
            <person name="Amsalem M."/>
            <person name="Tolkach D."/>
            <person name="Brosh-Nissimov T."/>
        </authorList>
    </citation>
    <scope>NUCLEOTIDE SEQUENCE [LARGE SCALE GENOMIC DNA]</scope>
    <source>
        <strain evidence="3 4">AA23256</strain>
    </source>
</reference>
<dbReference type="PANTHER" id="PTHR11014">
    <property type="entry name" value="PEPTIDASE M20 FAMILY MEMBER"/>
    <property type="match status" value="1"/>
</dbReference>
<dbReference type="Pfam" id="PF07687">
    <property type="entry name" value="M20_dimer"/>
    <property type="match status" value="1"/>
</dbReference>
<dbReference type="SUPFAM" id="SSF55031">
    <property type="entry name" value="Bacterial exopeptidase dimerisation domain"/>
    <property type="match status" value="1"/>
</dbReference>
<dbReference type="Gene3D" id="3.40.630.10">
    <property type="entry name" value="Zn peptidases"/>
    <property type="match status" value="1"/>
</dbReference>
<proteinExistence type="predicted"/>
<name>A0ABW7PUL3_9GAMM</name>
<keyword evidence="4" id="KW-1185">Reference proteome</keyword>
<dbReference type="InterPro" id="IPR011650">
    <property type="entry name" value="Peptidase_M20_dimer"/>
</dbReference>
<organism evidence="3 4">
    <name type="scientific">Pantoea osteomyelitidis</name>
    <dbReference type="NCBI Taxonomy" id="3230026"/>
    <lineage>
        <taxon>Bacteria</taxon>
        <taxon>Pseudomonadati</taxon>
        <taxon>Pseudomonadota</taxon>
        <taxon>Gammaproteobacteria</taxon>
        <taxon>Enterobacterales</taxon>
        <taxon>Erwiniaceae</taxon>
        <taxon>Pantoea</taxon>
    </lineage>
</organism>
<evidence type="ECO:0000313" key="3">
    <source>
        <dbReference type="EMBL" id="MFH8133912.1"/>
    </source>
</evidence>
<evidence type="ECO:0000313" key="4">
    <source>
        <dbReference type="Proteomes" id="UP001611251"/>
    </source>
</evidence>
<dbReference type="InterPro" id="IPR017439">
    <property type="entry name" value="Amidohydrolase"/>
</dbReference>
<comment type="caution">
    <text evidence="3">The sequence shown here is derived from an EMBL/GenBank/DDBJ whole genome shotgun (WGS) entry which is preliminary data.</text>
</comment>
<dbReference type="PANTHER" id="PTHR11014:SF63">
    <property type="entry name" value="METALLOPEPTIDASE, PUTATIVE (AFU_ORTHOLOGUE AFUA_6G09600)-RELATED"/>
    <property type="match status" value="1"/>
</dbReference>
<dbReference type="PIRSF" id="PIRSF005962">
    <property type="entry name" value="Pept_M20D_amidohydro"/>
    <property type="match status" value="1"/>
</dbReference>
<dbReference type="NCBIfam" id="TIGR01891">
    <property type="entry name" value="amidohydrolases"/>
    <property type="match status" value="1"/>
</dbReference>
<dbReference type="InterPro" id="IPR036264">
    <property type="entry name" value="Bact_exopeptidase_dim_dom"/>
</dbReference>
<dbReference type="SUPFAM" id="SSF53187">
    <property type="entry name" value="Zn-dependent exopeptidases"/>
    <property type="match status" value="1"/>
</dbReference>
<dbReference type="InterPro" id="IPR002933">
    <property type="entry name" value="Peptidase_M20"/>
</dbReference>
<evidence type="ECO:0000259" key="2">
    <source>
        <dbReference type="Pfam" id="PF07687"/>
    </source>
</evidence>
<feature type="domain" description="Peptidase M20 dimerisation" evidence="2">
    <location>
        <begin position="180"/>
        <end position="274"/>
    </location>
</feature>
<evidence type="ECO:0000256" key="1">
    <source>
        <dbReference type="ARBA" id="ARBA00022801"/>
    </source>
</evidence>
<dbReference type="Gene3D" id="3.30.70.360">
    <property type="match status" value="1"/>
</dbReference>
<dbReference type="Proteomes" id="UP001611251">
    <property type="component" value="Unassembled WGS sequence"/>
</dbReference>